<evidence type="ECO:0000313" key="2">
    <source>
        <dbReference type="EMBL" id="GMR40997.1"/>
    </source>
</evidence>
<dbReference type="PANTHER" id="PTHR34721:SF3">
    <property type="entry name" value="ACTIVIN_RECP DOMAIN-CONTAINING PROTEIN-RELATED"/>
    <property type="match status" value="1"/>
</dbReference>
<accession>A0AAN5CER7</accession>
<reference evidence="3" key="1">
    <citation type="submission" date="2022-10" db="EMBL/GenBank/DDBJ databases">
        <title>Genome assembly of Pristionchus species.</title>
        <authorList>
            <person name="Yoshida K."/>
            <person name="Sommer R.J."/>
        </authorList>
    </citation>
    <scope>NUCLEOTIDE SEQUENCE [LARGE SCALE GENOMIC DNA]</scope>
    <source>
        <strain evidence="3">RS5460</strain>
    </source>
</reference>
<dbReference type="Proteomes" id="UP001328107">
    <property type="component" value="Unassembled WGS sequence"/>
</dbReference>
<feature type="non-terminal residue" evidence="2">
    <location>
        <position position="1"/>
    </location>
</feature>
<dbReference type="AlphaFoldDB" id="A0AAN5CER7"/>
<name>A0AAN5CER7_9BILA</name>
<dbReference type="EMBL" id="BTRK01000003">
    <property type="protein sequence ID" value="GMR40997.1"/>
    <property type="molecule type" value="Genomic_DNA"/>
</dbReference>
<organism evidence="2 3">
    <name type="scientific">Pristionchus mayeri</name>
    <dbReference type="NCBI Taxonomy" id="1317129"/>
    <lineage>
        <taxon>Eukaryota</taxon>
        <taxon>Metazoa</taxon>
        <taxon>Ecdysozoa</taxon>
        <taxon>Nematoda</taxon>
        <taxon>Chromadorea</taxon>
        <taxon>Rhabditida</taxon>
        <taxon>Rhabditina</taxon>
        <taxon>Diplogasteromorpha</taxon>
        <taxon>Diplogasteroidea</taxon>
        <taxon>Neodiplogasteridae</taxon>
        <taxon>Pristionchus</taxon>
    </lineage>
</organism>
<sequence>LTMKFALLLLLLVPAALAIKCWAGDGKSDKYEDKKCDASDFCFYTNKVDNDGVHTHPKGCGDAAACTNENCTPLFGGEICCCKGDHCNSAAGSSLLMTMLAAGAAAWLRN</sequence>
<feature type="chain" id="PRO_5043031204" evidence="1">
    <location>
        <begin position="19"/>
        <end position="110"/>
    </location>
</feature>
<keyword evidence="3" id="KW-1185">Reference proteome</keyword>
<protein>
    <submittedName>
        <fullName evidence="2">Uncharacterized protein</fullName>
    </submittedName>
</protein>
<keyword evidence="1" id="KW-0732">Signal</keyword>
<dbReference type="PANTHER" id="PTHR34721">
    <property type="entry name" value="PROTEIN CBG09734"/>
    <property type="match status" value="1"/>
</dbReference>
<comment type="caution">
    <text evidence="2">The sequence shown here is derived from an EMBL/GenBank/DDBJ whole genome shotgun (WGS) entry which is preliminary data.</text>
</comment>
<gene>
    <name evidence="2" type="ORF">PMAYCL1PPCAC_11192</name>
</gene>
<feature type="signal peptide" evidence="1">
    <location>
        <begin position="1"/>
        <end position="18"/>
    </location>
</feature>
<proteinExistence type="predicted"/>
<dbReference type="InterPro" id="IPR045860">
    <property type="entry name" value="Snake_toxin-like_sf"/>
</dbReference>
<evidence type="ECO:0000256" key="1">
    <source>
        <dbReference type="SAM" id="SignalP"/>
    </source>
</evidence>
<evidence type="ECO:0000313" key="3">
    <source>
        <dbReference type="Proteomes" id="UP001328107"/>
    </source>
</evidence>
<dbReference type="SUPFAM" id="SSF57302">
    <property type="entry name" value="Snake toxin-like"/>
    <property type="match status" value="1"/>
</dbReference>